<keyword evidence="6" id="KW-1185">Reference proteome</keyword>
<reference evidence="5" key="1">
    <citation type="submission" date="2022-03" db="EMBL/GenBank/DDBJ databases">
        <title>A functionally conserved STORR gene fusion in Papaver species that diverged 16.8 million years ago.</title>
        <authorList>
            <person name="Catania T."/>
        </authorList>
    </citation>
    <scope>NUCLEOTIDE SEQUENCE</scope>
    <source>
        <strain evidence="5">S-191538</strain>
    </source>
</reference>
<feature type="compositionally biased region" description="Polar residues" evidence="3">
    <location>
        <begin position="290"/>
        <end position="299"/>
    </location>
</feature>
<evidence type="ECO:0000313" key="6">
    <source>
        <dbReference type="Proteomes" id="UP001177140"/>
    </source>
</evidence>
<evidence type="ECO:0000256" key="2">
    <source>
        <dbReference type="SAM" id="Coils"/>
    </source>
</evidence>
<dbReference type="AlphaFoldDB" id="A0AA41VPV9"/>
<feature type="region of interest" description="Disordered" evidence="3">
    <location>
        <begin position="380"/>
        <end position="460"/>
    </location>
</feature>
<accession>A0AA41VPV9</accession>
<keyword evidence="2" id="KW-0175">Coiled coil</keyword>
<dbReference type="PROSITE" id="PS51391">
    <property type="entry name" value="CID"/>
    <property type="match status" value="1"/>
</dbReference>
<dbReference type="PANTHER" id="PTHR12460">
    <property type="entry name" value="CYCLIN-DEPENDENT KINASE INHIBITOR-RELATED PROTEIN"/>
    <property type="match status" value="1"/>
</dbReference>
<sequence>MDGGSTFDEQKLVEKLAKLNCSKNCIHSLSHWFISHRMKAKQVVETWARQFHCSPKDQRLAFIYLANDVLQRSRENGPEFVVQFWKVLPGALRDVVENGKEVEKKAAERMIGIWEERKVFCIQGKVLKEELLGRNLEKSNRDGGTSRKKLQQSDGRNMVEKIVLSYKNVYDGPVDEEALLSKCRKAISFVDRVDKEIGCDYSSGKFDKSVQAELQEHYRILRESIEQLAAAESSRTNLVSHLRNALQEQELKLNQVRVQLQAAQTRSEQAENICKQSIICNSGNLQTEQRLKETSTVTDIPSRFTPETPVANGDEKEDTSRSAAAVVAVEFAASTSSVEMLSFVCNSLASEDGNSNQQNHPSPTIEFSSAKRIKLENATPSNIQSQQPAPEHLSSCPHPESLQHNAAVTSEQSVPQQKPPSPHQNLSSSSSPLALPPTRLPQSQFMQSSAASMTSAPNSFEMSIPQQPLAQSPMIGYAVAGMPSDQSSKFCHEFRPSEGGFRRFRNQSSVPASSAISQQ</sequence>
<dbReference type="InterPro" id="IPR006569">
    <property type="entry name" value="CID_dom"/>
</dbReference>
<protein>
    <recommendedName>
        <fullName evidence="4">CID domain-containing protein</fullName>
    </recommendedName>
</protein>
<feature type="region of interest" description="Disordered" evidence="3">
    <location>
        <begin position="290"/>
        <end position="319"/>
    </location>
</feature>
<comment type="caution">
    <text evidence="5">The sequence shown here is derived from an EMBL/GenBank/DDBJ whole genome shotgun (WGS) entry which is preliminary data.</text>
</comment>
<feature type="region of interest" description="Disordered" evidence="3">
    <location>
        <begin position="488"/>
        <end position="519"/>
    </location>
</feature>
<organism evidence="5 6">
    <name type="scientific">Papaver nudicaule</name>
    <name type="common">Iceland poppy</name>
    <dbReference type="NCBI Taxonomy" id="74823"/>
    <lineage>
        <taxon>Eukaryota</taxon>
        <taxon>Viridiplantae</taxon>
        <taxon>Streptophyta</taxon>
        <taxon>Embryophyta</taxon>
        <taxon>Tracheophyta</taxon>
        <taxon>Spermatophyta</taxon>
        <taxon>Magnoliopsida</taxon>
        <taxon>Ranunculales</taxon>
        <taxon>Papaveraceae</taxon>
        <taxon>Papaveroideae</taxon>
        <taxon>Papaver</taxon>
    </lineage>
</organism>
<dbReference type="InterPro" id="IPR008942">
    <property type="entry name" value="ENTH_VHS"/>
</dbReference>
<evidence type="ECO:0000259" key="4">
    <source>
        <dbReference type="PROSITE" id="PS51391"/>
    </source>
</evidence>
<feature type="domain" description="CID" evidence="4">
    <location>
        <begin position="4"/>
        <end position="143"/>
    </location>
</feature>
<feature type="compositionally biased region" description="Polar residues" evidence="3">
    <location>
        <begin position="506"/>
        <end position="519"/>
    </location>
</feature>
<keyword evidence="1" id="KW-0507">mRNA processing</keyword>
<evidence type="ECO:0000313" key="5">
    <source>
        <dbReference type="EMBL" id="MCL7045296.1"/>
    </source>
</evidence>
<dbReference type="CDD" id="cd16981">
    <property type="entry name" value="CID_RPRD_like"/>
    <property type="match status" value="1"/>
</dbReference>
<dbReference type="SUPFAM" id="SSF48464">
    <property type="entry name" value="ENTH/VHS domain"/>
    <property type="match status" value="1"/>
</dbReference>
<dbReference type="Gene3D" id="1.25.40.90">
    <property type="match status" value="1"/>
</dbReference>
<dbReference type="GO" id="GO:0005634">
    <property type="term" value="C:nucleus"/>
    <property type="evidence" value="ECO:0007669"/>
    <property type="project" value="UniProtKB-ARBA"/>
</dbReference>
<feature type="compositionally biased region" description="Low complexity" evidence="3">
    <location>
        <begin position="423"/>
        <end position="433"/>
    </location>
</feature>
<feature type="coiled-coil region" evidence="2">
    <location>
        <begin position="211"/>
        <end position="273"/>
    </location>
</feature>
<dbReference type="Pfam" id="PF04818">
    <property type="entry name" value="CID"/>
    <property type="match status" value="1"/>
</dbReference>
<dbReference type="PANTHER" id="PTHR12460:SF23">
    <property type="entry name" value="ACTIN CYTOSKELETON-REGULATORY COMPLEX PROTEIN PAN1"/>
    <property type="match status" value="1"/>
</dbReference>
<dbReference type="EMBL" id="JAJJMA010268133">
    <property type="protein sequence ID" value="MCL7045296.1"/>
    <property type="molecule type" value="Genomic_DNA"/>
</dbReference>
<name>A0AA41VPV9_PAPNU</name>
<dbReference type="GO" id="GO:0000993">
    <property type="term" value="F:RNA polymerase II complex binding"/>
    <property type="evidence" value="ECO:0007669"/>
    <property type="project" value="TreeGrafter"/>
</dbReference>
<feature type="compositionally biased region" description="Polar residues" evidence="3">
    <location>
        <begin position="402"/>
        <end position="416"/>
    </location>
</feature>
<evidence type="ECO:0000256" key="1">
    <source>
        <dbReference type="ARBA" id="ARBA00022664"/>
    </source>
</evidence>
<gene>
    <name evidence="5" type="ORF">MKW94_025204</name>
</gene>
<feature type="compositionally biased region" description="Low complexity" evidence="3">
    <location>
        <begin position="440"/>
        <end position="456"/>
    </location>
</feature>
<evidence type="ECO:0000256" key="3">
    <source>
        <dbReference type="SAM" id="MobiDB-lite"/>
    </source>
</evidence>
<proteinExistence type="predicted"/>
<dbReference type="Proteomes" id="UP001177140">
    <property type="component" value="Unassembled WGS sequence"/>
</dbReference>
<dbReference type="GO" id="GO:0031124">
    <property type="term" value="P:mRNA 3'-end processing"/>
    <property type="evidence" value="ECO:0007669"/>
    <property type="project" value="TreeGrafter"/>
</dbReference>
<dbReference type="SMART" id="SM00582">
    <property type="entry name" value="RPR"/>
    <property type="match status" value="1"/>
</dbReference>